<dbReference type="PANTHER" id="PTHR11102">
    <property type="entry name" value="SEL-1-LIKE PROTEIN"/>
    <property type="match status" value="1"/>
</dbReference>
<evidence type="ECO:0008006" key="3">
    <source>
        <dbReference type="Google" id="ProtNLM"/>
    </source>
</evidence>
<accession>A0A918KM89</accession>
<evidence type="ECO:0000313" key="2">
    <source>
        <dbReference type="Proteomes" id="UP000600865"/>
    </source>
</evidence>
<dbReference type="Gene3D" id="1.25.40.10">
    <property type="entry name" value="Tetratricopeptide repeat domain"/>
    <property type="match status" value="3"/>
</dbReference>
<sequence>MTLLGNLTYRSKMVKSPKNFGRAAIFGLCLTPLWSCGDPQTQSPVSPSNEPIWEKTVRQSLETTNFNEDNEFSFSNRQNAYAALEGDGQGLFGLCQEALNDRVPVDWKPFAEDWCVAAAEQSYPDASNFLAESYELGSFGEPNPSKAYEWLERAALDKENFEDLNRRVKGFEELWGGFWETKTGEKSVRRKIESYKPALFEITKRAQGGDTAAMMFVANKYYNGYGVEQSDDAYLYWIIQAAEAGHSRAAWSLGHWFNFADNRQRDRKKALFWYEKSIELGLGSYDPMHTNPIRFVQQLRGEEKIKKNNRLSDGKIKDRLKDVGLKGYLEDDALMCDVALELRDHIVSEFRYCQNLPRYYPKKQLRFNHSLSLRHVKVFAREAFYNDRHAEDWFQTVSSRMKRSAIEGDPDYADALAYECKADLKCIEKWESVAIAGYEKQAAQDNEKAMYNLAAIYSGRYQSQRIGNAYKEVVPPTKDEALSNEWLSKAIHQYQKAADLGEEDAQFNLGFFYENGIGVQKDRKLSHDLFAKFLDQNSPELVSYFHLSGGHSSIFNDLREACRKGGAEIETFKIMTGNVYYPNLEDLECS</sequence>
<gene>
    <name evidence="1" type="ORF">GCM10011309_17980</name>
</gene>
<organism evidence="1 2">
    <name type="scientific">Litorimonas cladophorae</name>
    <dbReference type="NCBI Taxonomy" id="1220491"/>
    <lineage>
        <taxon>Bacteria</taxon>
        <taxon>Pseudomonadati</taxon>
        <taxon>Pseudomonadota</taxon>
        <taxon>Alphaproteobacteria</taxon>
        <taxon>Maricaulales</taxon>
        <taxon>Robiginitomaculaceae</taxon>
    </lineage>
</organism>
<protein>
    <recommendedName>
        <fullName evidence="3">Sel1 repeat family protein</fullName>
    </recommendedName>
</protein>
<dbReference type="EMBL" id="BMYV01000002">
    <property type="protein sequence ID" value="GGX68577.1"/>
    <property type="molecule type" value="Genomic_DNA"/>
</dbReference>
<dbReference type="Pfam" id="PF08238">
    <property type="entry name" value="Sel1"/>
    <property type="match status" value="5"/>
</dbReference>
<proteinExistence type="predicted"/>
<evidence type="ECO:0000313" key="1">
    <source>
        <dbReference type="EMBL" id="GGX68577.1"/>
    </source>
</evidence>
<dbReference type="SMART" id="SM00671">
    <property type="entry name" value="SEL1"/>
    <property type="match status" value="4"/>
</dbReference>
<dbReference type="InterPro" id="IPR006597">
    <property type="entry name" value="Sel1-like"/>
</dbReference>
<dbReference type="InterPro" id="IPR011990">
    <property type="entry name" value="TPR-like_helical_dom_sf"/>
</dbReference>
<dbReference type="SUPFAM" id="SSF81901">
    <property type="entry name" value="HCP-like"/>
    <property type="match status" value="2"/>
</dbReference>
<name>A0A918KM89_9PROT</name>
<dbReference type="InterPro" id="IPR050767">
    <property type="entry name" value="Sel1_AlgK"/>
</dbReference>
<reference evidence="1 2" key="1">
    <citation type="journal article" date="2014" name="Int. J. Syst. Evol. Microbiol.">
        <title>Complete genome sequence of Corynebacterium casei LMG S-19264T (=DSM 44701T), isolated from a smear-ripened cheese.</title>
        <authorList>
            <consortium name="US DOE Joint Genome Institute (JGI-PGF)"/>
            <person name="Walter F."/>
            <person name="Albersmeier A."/>
            <person name="Kalinowski J."/>
            <person name="Ruckert C."/>
        </authorList>
    </citation>
    <scope>NUCLEOTIDE SEQUENCE [LARGE SCALE GENOMIC DNA]</scope>
    <source>
        <strain evidence="1 2">KCTC 23968</strain>
    </source>
</reference>
<dbReference type="PANTHER" id="PTHR11102:SF160">
    <property type="entry name" value="ERAD-ASSOCIATED E3 UBIQUITIN-PROTEIN LIGASE COMPONENT HRD3"/>
    <property type="match status" value="1"/>
</dbReference>
<dbReference type="Proteomes" id="UP000600865">
    <property type="component" value="Unassembled WGS sequence"/>
</dbReference>
<keyword evidence="2" id="KW-1185">Reference proteome</keyword>
<dbReference type="AlphaFoldDB" id="A0A918KM89"/>
<comment type="caution">
    <text evidence="1">The sequence shown here is derived from an EMBL/GenBank/DDBJ whole genome shotgun (WGS) entry which is preliminary data.</text>
</comment>